<evidence type="ECO:0000313" key="2">
    <source>
        <dbReference type="Proteomes" id="UP000003856"/>
    </source>
</evidence>
<reference evidence="1 2" key="1">
    <citation type="submission" date="2009-05" db="EMBL/GenBank/DDBJ databases">
        <title>The draft genome of Acidovorax delafieldii 2AN.</title>
        <authorList>
            <consortium name="US DOE Joint Genome Institute (JGI-PGF)"/>
            <person name="Lucas S."/>
            <person name="Copeland A."/>
            <person name="Lapidus A."/>
            <person name="Glavina del Rio T."/>
            <person name="Tice H."/>
            <person name="Bruce D."/>
            <person name="Goodwin L."/>
            <person name="Pitluck S."/>
            <person name="Larimer F."/>
            <person name="Land M.L."/>
            <person name="Hauser L."/>
            <person name="Shelobolina E.S."/>
            <person name="Picardal F."/>
            <person name="Roden E."/>
            <person name="Emerson D."/>
        </authorList>
    </citation>
    <scope>NUCLEOTIDE SEQUENCE [LARGE SCALE GENOMIC DNA]</scope>
    <source>
        <strain evidence="1 2">2AN</strain>
    </source>
</reference>
<organism evidence="1 2">
    <name type="scientific">Acidovorax delafieldii 2AN</name>
    <dbReference type="NCBI Taxonomy" id="573060"/>
    <lineage>
        <taxon>Bacteria</taxon>
        <taxon>Pseudomonadati</taxon>
        <taxon>Pseudomonadota</taxon>
        <taxon>Betaproteobacteria</taxon>
        <taxon>Burkholderiales</taxon>
        <taxon>Comamonadaceae</taxon>
        <taxon>Acidovorax</taxon>
    </lineage>
</organism>
<name>C5TC87_ACIDE</name>
<feature type="non-terminal residue" evidence="1">
    <location>
        <position position="64"/>
    </location>
</feature>
<dbReference type="Proteomes" id="UP000003856">
    <property type="component" value="Unassembled WGS sequence"/>
</dbReference>
<accession>C5TC87</accession>
<protein>
    <recommendedName>
        <fullName evidence="3">N-acetylmuramoyl-L-alanine amidase</fullName>
    </recommendedName>
</protein>
<dbReference type="AlphaFoldDB" id="C5TC87"/>
<evidence type="ECO:0000313" key="1">
    <source>
        <dbReference type="EMBL" id="EER57912.1"/>
    </source>
</evidence>
<evidence type="ECO:0008006" key="3">
    <source>
        <dbReference type="Google" id="ProtNLM"/>
    </source>
</evidence>
<sequence length="64" mass="6812">MTPTPGRPRPPAPPAPTRRTLLQAGSLVLLLGAQQIARGATILAVRVWPAPEYSRVTIESDGQL</sequence>
<gene>
    <name evidence="1" type="ORF">AcdelDRAFT_4517</name>
</gene>
<dbReference type="EMBL" id="ACQT01000421">
    <property type="protein sequence ID" value="EER57912.1"/>
    <property type="molecule type" value="Genomic_DNA"/>
</dbReference>
<comment type="caution">
    <text evidence="1">The sequence shown here is derived from an EMBL/GenBank/DDBJ whole genome shotgun (WGS) entry which is preliminary data.</text>
</comment>
<proteinExistence type="predicted"/>
<keyword evidence="2" id="KW-1185">Reference proteome</keyword>